<keyword evidence="2" id="KW-1185">Reference proteome</keyword>
<evidence type="ECO:0000313" key="1">
    <source>
        <dbReference type="EMBL" id="AEA42811.1"/>
    </source>
</evidence>
<evidence type="ECO:0000313" key="2">
    <source>
        <dbReference type="Proteomes" id="UP000007463"/>
    </source>
</evidence>
<dbReference type="STRING" id="755732.Fluta_0808"/>
<dbReference type="EMBL" id="CP002542">
    <property type="protein sequence ID" value="AEA42811.1"/>
    <property type="molecule type" value="Genomic_DNA"/>
</dbReference>
<proteinExistence type="predicted"/>
<dbReference type="InterPro" id="IPR016024">
    <property type="entry name" value="ARM-type_fold"/>
</dbReference>
<dbReference type="HOGENOM" id="CLU_936590_0_0_10"/>
<dbReference type="RefSeq" id="WP_013685583.1">
    <property type="nucleotide sequence ID" value="NC_015321.1"/>
</dbReference>
<dbReference type="AlphaFoldDB" id="F2IIV4"/>
<dbReference type="eggNOG" id="COG1413">
    <property type="taxonomic scope" value="Bacteria"/>
</dbReference>
<protein>
    <submittedName>
        <fullName evidence="1">Uncharacterized protein</fullName>
    </submittedName>
</protein>
<dbReference type="KEGG" id="fte:Fluta_0808"/>
<reference evidence="1 2" key="1">
    <citation type="journal article" date="2011" name="Stand. Genomic Sci.">
        <title>Complete genome sequence of the gliding freshwater bacterium Fluviicola taffensis type strain (RW262).</title>
        <authorList>
            <person name="Woyke T."/>
            <person name="Chertkov O."/>
            <person name="Lapidus A."/>
            <person name="Nolan M."/>
            <person name="Lucas S."/>
            <person name="Del Rio T.G."/>
            <person name="Tice H."/>
            <person name="Cheng J.F."/>
            <person name="Tapia R."/>
            <person name="Han C."/>
            <person name="Goodwin L."/>
            <person name="Pitluck S."/>
            <person name="Liolios K."/>
            <person name="Pagani I."/>
            <person name="Ivanova N."/>
            <person name="Huntemann M."/>
            <person name="Mavromatis K."/>
            <person name="Mikhailova N."/>
            <person name="Pati A."/>
            <person name="Chen A."/>
            <person name="Palaniappan K."/>
            <person name="Land M."/>
            <person name="Hauser L."/>
            <person name="Brambilla E.M."/>
            <person name="Rohde M."/>
            <person name="Mwirichia R."/>
            <person name="Sikorski J."/>
            <person name="Tindall B.J."/>
            <person name="Goker M."/>
            <person name="Bristow J."/>
            <person name="Eisen J.A."/>
            <person name="Markowitz V."/>
            <person name="Hugenholtz P."/>
            <person name="Klenk H.P."/>
            <person name="Kyrpides N.C."/>
        </authorList>
    </citation>
    <scope>NUCLEOTIDE SEQUENCE [LARGE SCALE GENOMIC DNA]</scope>
    <source>
        <strain evidence="2">DSM 16823 / RW262 / RW262</strain>
    </source>
</reference>
<dbReference type="OrthoDB" id="788999at2"/>
<reference evidence="2" key="2">
    <citation type="submission" date="2011-02" db="EMBL/GenBank/DDBJ databases">
        <title>The complete genome of Fluviicola taffensis DSM 16823.</title>
        <authorList>
            <consortium name="US DOE Joint Genome Institute (JGI-PGF)"/>
            <person name="Lucas S."/>
            <person name="Copeland A."/>
            <person name="Lapidus A."/>
            <person name="Bruce D."/>
            <person name="Goodwin L."/>
            <person name="Pitluck S."/>
            <person name="Kyrpides N."/>
            <person name="Mavromatis K."/>
            <person name="Ivanova N."/>
            <person name="Mikhailova N."/>
            <person name="Pagani I."/>
            <person name="Chertkov O."/>
            <person name="Detter J.C."/>
            <person name="Han C."/>
            <person name="Tapia R."/>
            <person name="Land M."/>
            <person name="Hauser L."/>
            <person name="Markowitz V."/>
            <person name="Cheng J.-F."/>
            <person name="Hugenholtz P."/>
            <person name="Woyke T."/>
            <person name="Wu D."/>
            <person name="Tindall B."/>
            <person name="Pomrenke H.G."/>
            <person name="Brambilla E."/>
            <person name="Klenk H.-P."/>
            <person name="Eisen J.A."/>
        </authorList>
    </citation>
    <scope>NUCLEOTIDE SEQUENCE [LARGE SCALE GENOMIC DNA]</scope>
    <source>
        <strain evidence="2">DSM 16823 / RW262 / RW262</strain>
    </source>
</reference>
<gene>
    <name evidence="1" type="ordered locus">Fluta_0808</name>
</gene>
<organism evidence="1 2">
    <name type="scientific">Fluviicola taffensis (strain DSM 16823 / NCIMB 13979 / RW262)</name>
    <dbReference type="NCBI Taxonomy" id="755732"/>
    <lineage>
        <taxon>Bacteria</taxon>
        <taxon>Pseudomonadati</taxon>
        <taxon>Bacteroidota</taxon>
        <taxon>Flavobacteriia</taxon>
        <taxon>Flavobacteriales</taxon>
        <taxon>Crocinitomicaceae</taxon>
        <taxon>Fluviicola</taxon>
    </lineage>
</organism>
<dbReference type="Proteomes" id="UP000007463">
    <property type="component" value="Chromosome"/>
</dbReference>
<name>F2IIV4_FLUTR</name>
<accession>F2IIV4</accession>
<sequence length="297" mass="35033">MNSEKVIEKARELIENGKQDFTNKTNYEKYRWFDNEYYVSYFDAINLLLENGFVKNIDTKIQNAYFDIIPEPEIFTKNKEQFDDLYSQDEALRISSAKHFSKLARDEGSVFRGMLFRYPKTFELLFPALKDENLKIVRDVIITLGSAYDRYFKDPRVETELYKFYNHKDKELLTFAIIWTSGIEKDNKFDYIFPLLESKQTSKILEALCLHFRDVTKTDLNKKALPILIEYLGRKLTASTKNRIVRTIIGILADDTIEIFNGKINLKNNSELSNLFKECINLYCSKERIEYLTAKIL</sequence>
<dbReference type="SUPFAM" id="SSF48371">
    <property type="entry name" value="ARM repeat"/>
    <property type="match status" value="1"/>
</dbReference>